<dbReference type="InterPro" id="IPR051288">
    <property type="entry name" value="Serum_paraoxonase/arylesterase"/>
</dbReference>
<dbReference type="SUPFAM" id="SSF63829">
    <property type="entry name" value="Calcium-dependent phosphotriesterase"/>
    <property type="match status" value="1"/>
</dbReference>
<feature type="signal peptide" evidence="1">
    <location>
        <begin position="1"/>
        <end position="17"/>
    </location>
</feature>
<dbReference type="PANTHER" id="PTHR11799:SF12">
    <property type="entry name" value="PARAOXONASE-RELATED"/>
    <property type="match status" value="1"/>
</dbReference>
<comment type="caution">
    <text evidence="2">The sequence shown here is derived from an EMBL/GenBank/DDBJ whole genome shotgun (WGS) entry which is preliminary data.</text>
</comment>
<feature type="chain" id="PRO_5045424250" description="SMP-30/Gluconolactonase/LRE-like region domain-containing protein" evidence="1">
    <location>
        <begin position="18"/>
        <end position="403"/>
    </location>
</feature>
<dbReference type="Gene3D" id="2.120.10.30">
    <property type="entry name" value="TolB, C-terminal domain"/>
    <property type="match status" value="1"/>
</dbReference>
<organism evidence="2 3">
    <name type="scientific">Monosporascus cannonballus</name>
    <dbReference type="NCBI Taxonomy" id="155416"/>
    <lineage>
        <taxon>Eukaryota</taxon>
        <taxon>Fungi</taxon>
        <taxon>Dikarya</taxon>
        <taxon>Ascomycota</taxon>
        <taxon>Pezizomycotina</taxon>
        <taxon>Sordariomycetes</taxon>
        <taxon>Xylariomycetidae</taxon>
        <taxon>Xylariales</taxon>
        <taxon>Xylariales incertae sedis</taxon>
        <taxon>Monosporascus</taxon>
    </lineage>
</organism>
<evidence type="ECO:0000256" key="1">
    <source>
        <dbReference type="SAM" id="SignalP"/>
    </source>
</evidence>
<protein>
    <recommendedName>
        <fullName evidence="4">SMP-30/Gluconolactonase/LRE-like region domain-containing protein</fullName>
    </recommendedName>
</protein>
<dbReference type="PANTHER" id="PTHR11799">
    <property type="entry name" value="PARAOXONASE"/>
    <property type="match status" value="1"/>
</dbReference>
<evidence type="ECO:0000313" key="3">
    <source>
        <dbReference type="Proteomes" id="UP000294003"/>
    </source>
</evidence>
<dbReference type="EMBL" id="QJNS01000314">
    <property type="protein sequence ID" value="RYO79765.1"/>
    <property type="molecule type" value="Genomic_DNA"/>
</dbReference>
<dbReference type="InterPro" id="IPR011042">
    <property type="entry name" value="6-blade_b-propeller_TolB-like"/>
</dbReference>
<reference evidence="2 3" key="1">
    <citation type="submission" date="2018-06" db="EMBL/GenBank/DDBJ databases">
        <title>Complete Genomes of Monosporascus.</title>
        <authorList>
            <person name="Robinson A.J."/>
            <person name="Natvig D.O."/>
        </authorList>
    </citation>
    <scope>NUCLEOTIDE SEQUENCE [LARGE SCALE GENOMIC DNA]</scope>
    <source>
        <strain evidence="2 3">CBS 609.92</strain>
    </source>
</reference>
<sequence length="403" mass="44404">MAGFTAIGLSTLVVLLAALIYQAQLPRVLTIGLGLRGKTESLSSFPYTCRRIEDERLQACEDMWLSERSRQLFLACSDAKGRTQWHANLARYNASGRSLRDAFVVLDIDEPVGAGFRMRTLKTPGFTDMLHFNGFTGHDDYNGDIRLWAVNGKPSVDAVTGEFLDSAKVGANMTIELFRLNAEGGEAGAADELEHVMTFHHPLISTANRVAAVINEDKPNFWFTNDHGQGRFGWRYHLSSLLRTGDVSMCRRKACWKVAEGLRYPNGLAKGHDGLIYVPSSALGSIDVFEHVPQQGFKKLHQIDTDYSLDNLSVDKNGDIYAAAFPKPLQMLRGADDPFNSRVPAAALKISKKDDGAYVVEKVIEDGDAEVLPATTTVLHDAKTGRLFFSGVYSPFIAVCEPK</sequence>
<keyword evidence="3" id="KW-1185">Reference proteome</keyword>
<dbReference type="Proteomes" id="UP000294003">
    <property type="component" value="Unassembled WGS sequence"/>
</dbReference>
<evidence type="ECO:0008006" key="4">
    <source>
        <dbReference type="Google" id="ProtNLM"/>
    </source>
</evidence>
<gene>
    <name evidence="2" type="ORF">DL762_007996</name>
</gene>
<proteinExistence type="predicted"/>
<name>A0ABY0H196_9PEZI</name>
<keyword evidence="1" id="KW-0732">Signal</keyword>
<evidence type="ECO:0000313" key="2">
    <source>
        <dbReference type="EMBL" id="RYO79765.1"/>
    </source>
</evidence>
<accession>A0ABY0H196</accession>